<evidence type="ECO:0000313" key="2">
    <source>
        <dbReference type="Proteomes" id="UP001203207"/>
    </source>
</evidence>
<keyword evidence="2" id="KW-1185">Reference proteome</keyword>
<comment type="caution">
    <text evidence="1">The sequence shown here is derived from an EMBL/GenBank/DDBJ whole genome shotgun (WGS) entry which is preliminary data.</text>
</comment>
<sequence length="314" mass="35229">MHDLDPHTQQINLWIALSGFEPTFSGTLGKVGYGCTVIEDEFYILDEEGEDVINPDLILSSESEEHALLIECKSLKINSDQIQRYLRVEGNESNIVLQGLINNISASDISAEVLLSSFDDLSGKDIPEEISIVHFRRDPGSGLSVWNLDENKIKEPSASAVFPINHHPNEPLPSGHYPFDIYESDKEAMVSAVFSSVISLAVQEGEIKLDDVLDRTHPYWDKIGDAKQKELSDRVERTFLELRKAGLDQYLKKIAGTNGKEWKVVSRTIQAVKDRTDFYIERTIAELPQARLDHDAWSANDTNDSDEDIGVAED</sequence>
<evidence type="ECO:0000313" key="1">
    <source>
        <dbReference type="EMBL" id="MCL9818372.1"/>
    </source>
</evidence>
<dbReference type="EMBL" id="JAKRVX010000010">
    <property type="protein sequence ID" value="MCL9818372.1"/>
    <property type="molecule type" value="Genomic_DNA"/>
</dbReference>
<dbReference type="AlphaFoldDB" id="A0AAE3FZE6"/>
<dbReference type="Proteomes" id="UP001203207">
    <property type="component" value="Unassembled WGS sequence"/>
</dbReference>
<reference evidence="1" key="1">
    <citation type="journal article" date="2022" name="Syst. Appl. Microbiol.">
        <title>Natronocalculus amylovorans gen. nov., sp. nov., and Natranaeroarchaeum aerophilus sp. nov., dominant culturable amylolytic natronoarchaea from hypersaline soda lakes in southwestern Siberia.</title>
        <authorList>
            <person name="Sorokin D.Y."/>
            <person name="Elcheninov A.G."/>
            <person name="Khizhniak T.V."/>
            <person name="Koenen M."/>
            <person name="Bale N.J."/>
            <person name="Damste J.S.S."/>
            <person name="Kublanov I.V."/>
        </authorList>
    </citation>
    <scope>NUCLEOTIDE SEQUENCE</scope>
    <source>
        <strain evidence="1">AArc-St2</strain>
    </source>
</reference>
<proteinExistence type="predicted"/>
<keyword evidence="1" id="KW-0614">Plasmid</keyword>
<gene>
    <name evidence="1" type="ORF">AArcSt2_15625</name>
</gene>
<dbReference type="RefSeq" id="WP_250585948.1">
    <property type="nucleotide sequence ID" value="NZ_JAKRVX010000010.1"/>
</dbReference>
<accession>A0AAE3FZE6</accession>
<name>A0AAE3FZE6_9EURY</name>
<organism evidence="1 2">
    <name type="scientific">Natronocalculus amylovorans</name>
    <dbReference type="NCBI Taxonomy" id="2917812"/>
    <lineage>
        <taxon>Archaea</taxon>
        <taxon>Methanobacteriati</taxon>
        <taxon>Methanobacteriota</taxon>
        <taxon>Stenosarchaea group</taxon>
        <taxon>Halobacteria</taxon>
        <taxon>Halobacteriales</taxon>
        <taxon>Haloferacaceae</taxon>
        <taxon>Natronocalculus</taxon>
    </lineage>
</organism>
<geneLocation type="plasmid" evidence="1">
    <name>pAArc-St2</name>
</geneLocation>
<protein>
    <submittedName>
        <fullName evidence="1">Uncharacterized protein</fullName>
    </submittedName>
</protein>
<reference evidence="1" key="2">
    <citation type="submission" date="2022-02" db="EMBL/GenBank/DDBJ databases">
        <authorList>
            <person name="Elcheninov A.G."/>
            <person name="Sorokin D.Y."/>
            <person name="Kublanov I.V."/>
        </authorList>
    </citation>
    <scope>NUCLEOTIDE SEQUENCE</scope>
    <source>
        <strain evidence="1">AArc-St2</strain>
        <plasmid evidence="1">pAArc-St2</plasmid>
    </source>
</reference>